<sequence length="241" mass="25444">MSTLILLRHGRSTSNTAGTLAGRTPGIHLDETGESQAMKAGERLRGVSLAAAVRSPMERCAQTLDLALASAGLTLPQDVDERFTECDYGAWSNRPLAELTSEALWPTIQSQPSAVTFPGGESMHQMRERMVAGVADWNARLGEHDAWLLVSHGDPIKALVSDALGQPFDNFQRIMVDPASMCVIHYPAKGSPLLVCTNSTSGQLRQLVPTAPAAQLGGGAGTDHSEASAEEGQANDSPSAT</sequence>
<keyword evidence="3" id="KW-1185">Reference proteome</keyword>
<evidence type="ECO:0000313" key="3">
    <source>
        <dbReference type="Proteomes" id="UP001596266"/>
    </source>
</evidence>
<gene>
    <name evidence="2" type="ORF">ACFP57_02395</name>
</gene>
<organism evidence="2 3">
    <name type="scientific">Luteococcus sanguinis</name>
    <dbReference type="NCBI Taxonomy" id="174038"/>
    <lineage>
        <taxon>Bacteria</taxon>
        <taxon>Bacillati</taxon>
        <taxon>Actinomycetota</taxon>
        <taxon>Actinomycetes</taxon>
        <taxon>Propionibacteriales</taxon>
        <taxon>Propionibacteriaceae</taxon>
        <taxon>Luteococcus</taxon>
    </lineage>
</organism>
<evidence type="ECO:0000256" key="1">
    <source>
        <dbReference type="SAM" id="MobiDB-lite"/>
    </source>
</evidence>
<dbReference type="EMBL" id="JBHSUA010000007">
    <property type="protein sequence ID" value="MFC6395848.1"/>
    <property type="molecule type" value="Genomic_DNA"/>
</dbReference>
<reference evidence="3" key="1">
    <citation type="journal article" date="2019" name="Int. J. Syst. Evol. Microbiol.">
        <title>The Global Catalogue of Microorganisms (GCM) 10K type strain sequencing project: providing services to taxonomists for standard genome sequencing and annotation.</title>
        <authorList>
            <consortium name="The Broad Institute Genomics Platform"/>
            <consortium name="The Broad Institute Genome Sequencing Center for Infectious Disease"/>
            <person name="Wu L."/>
            <person name="Ma J."/>
        </authorList>
    </citation>
    <scope>NUCLEOTIDE SEQUENCE [LARGE SCALE GENOMIC DNA]</scope>
    <source>
        <strain evidence="3">CGMCC 1.15277</strain>
    </source>
</reference>
<dbReference type="CDD" id="cd07067">
    <property type="entry name" value="HP_PGM_like"/>
    <property type="match status" value="1"/>
</dbReference>
<dbReference type="RefSeq" id="WP_343884549.1">
    <property type="nucleotide sequence ID" value="NZ_BAAAKI010000002.1"/>
</dbReference>
<proteinExistence type="predicted"/>
<dbReference type="InterPro" id="IPR050275">
    <property type="entry name" value="PGM_Phosphatase"/>
</dbReference>
<protein>
    <submittedName>
        <fullName evidence="2">MSMEG_4193 family putative phosphomutase</fullName>
    </submittedName>
</protein>
<dbReference type="Pfam" id="PF00300">
    <property type="entry name" value="His_Phos_1"/>
    <property type="match status" value="1"/>
</dbReference>
<dbReference type="PANTHER" id="PTHR48100:SF2">
    <property type="entry name" value="CONSERVED PROTEIN"/>
    <property type="match status" value="1"/>
</dbReference>
<dbReference type="InterPro" id="IPR022492">
    <property type="entry name" value="Phosphomutase_MSMEG4193_put"/>
</dbReference>
<evidence type="ECO:0000313" key="2">
    <source>
        <dbReference type="EMBL" id="MFC6395848.1"/>
    </source>
</evidence>
<feature type="region of interest" description="Disordered" evidence="1">
    <location>
        <begin position="213"/>
        <end position="241"/>
    </location>
</feature>
<comment type="caution">
    <text evidence="2">The sequence shown here is derived from an EMBL/GenBank/DDBJ whole genome shotgun (WGS) entry which is preliminary data.</text>
</comment>
<dbReference type="InterPro" id="IPR013078">
    <property type="entry name" value="His_Pase_superF_clade-1"/>
</dbReference>
<dbReference type="PANTHER" id="PTHR48100">
    <property type="entry name" value="BROAD-SPECIFICITY PHOSPHATASE YOR283W-RELATED"/>
    <property type="match status" value="1"/>
</dbReference>
<dbReference type="InterPro" id="IPR029033">
    <property type="entry name" value="His_PPase_superfam"/>
</dbReference>
<dbReference type="SMART" id="SM00855">
    <property type="entry name" value="PGAM"/>
    <property type="match status" value="1"/>
</dbReference>
<name>A0ABW1WYH5_9ACTN</name>
<accession>A0ABW1WYH5</accession>
<dbReference type="Proteomes" id="UP001596266">
    <property type="component" value="Unassembled WGS sequence"/>
</dbReference>
<dbReference type="Gene3D" id="3.40.50.1240">
    <property type="entry name" value="Phosphoglycerate mutase-like"/>
    <property type="match status" value="1"/>
</dbReference>
<dbReference type="NCBIfam" id="TIGR03848">
    <property type="entry name" value="MSMEG_4193"/>
    <property type="match status" value="1"/>
</dbReference>
<dbReference type="SUPFAM" id="SSF53254">
    <property type="entry name" value="Phosphoglycerate mutase-like"/>
    <property type="match status" value="1"/>
</dbReference>